<organism evidence="6">
    <name type="scientific">uncultured Caudovirales phage</name>
    <dbReference type="NCBI Taxonomy" id="2100421"/>
    <lineage>
        <taxon>Viruses</taxon>
        <taxon>Duplodnaviria</taxon>
        <taxon>Heunggongvirae</taxon>
        <taxon>Uroviricota</taxon>
        <taxon>Caudoviricetes</taxon>
        <taxon>Peduoviridae</taxon>
        <taxon>Maltschvirus</taxon>
        <taxon>Maltschvirus maltsch</taxon>
    </lineage>
</organism>
<dbReference type="EMBL" id="LR797011">
    <property type="protein sequence ID" value="CAB4181283.1"/>
    <property type="molecule type" value="Genomic_DNA"/>
</dbReference>
<dbReference type="EMBL" id="LR797370">
    <property type="protein sequence ID" value="CAB4210768.1"/>
    <property type="molecule type" value="Genomic_DNA"/>
</dbReference>
<evidence type="ECO:0000313" key="5">
    <source>
        <dbReference type="EMBL" id="CAB4210768.1"/>
    </source>
</evidence>
<dbReference type="EMBL" id="LR797263">
    <property type="protein sequence ID" value="CAB4198727.1"/>
    <property type="molecule type" value="Genomic_DNA"/>
</dbReference>
<evidence type="ECO:0000313" key="3">
    <source>
        <dbReference type="EMBL" id="CAB4181283.1"/>
    </source>
</evidence>
<gene>
    <name evidence="3" type="ORF">UFOVP1075_26</name>
    <name evidence="4" type="ORF">UFOVP1312_18</name>
    <name evidence="5" type="ORF">UFOVP1426_40</name>
    <name evidence="6" type="ORF">UFOVP1522_47</name>
    <name evidence="2" type="ORF">UFOVP989_40</name>
</gene>
<dbReference type="EMBL" id="LR796938">
    <property type="protein sequence ID" value="CAB4176502.1"/>
    <property type="molecule type" value="Genomic_DNA"/>
</dbReference>
<dbReference type="EMBL" id="LR798372">
    <property type="protein sequence ID" value="CAB5227509.1"/>
    <property type="molecule type" value="Genomic_DNA"/>
</dbReference>
<evidence type="ECO:0000256" key="1">
    <source>
        <dbReference type="SAM" id="MobiDB-lite"/>
    </source>
</evidence>
<accession>A0A6J7XCK5</accession>
<evidence type="ECO:0000313" key="2">
    <source>
        <dbReference type="EMBL" id="CAB4176502.1"/>
    </source>
</evidence>
<dbReference type="InterPro" id="IPR027417">
    <property type="entry name" value="P-loop_NTPase"/>
</dbReference>
<dbReference type="Gene3D" id="3.40.50.300">
    <property type="entry name" value="P-loop containing nucleotide triphosphate hydrolases"/>
    <property type="match status" value="1"/>
</dbReference>
<protein>
    <submittedName>
        <fullName evidence="6">Archaeophage PsiM2, terminase large subunit</fullName>
    </submittedName>
</protein>
<evidence type="ECO:0000313" key="4">
    <source>
        <dbReference type="EMBL" id="CAB4198727.1"/>
    </source>
</evidence>
<name>A0A6J7XCK5_9CAUD</name>
<reference evidence="6" key="1">
    <citation type="submission" date="2020-05" db="EMBL/GenBank/DDBJ databases">
        <authorList>
            <person name="Chiriac C."/>
            <person name="Salcher M."/>
            <person name="Ghai R."/>
            <person name="Kavagutti S V."/>
        </authorList>
    </citation>
    <scope>NUCLEOTIDE SEQUENCE</scope>
</reference>
<sequence>MQKVALRCKTDLFFLCTQILGYEKMTHDTHQELCDYTTAALPNPPDIDRHGFDPRKNLMLLLMPRGTFKSSVVTIGFSLQYMLNEPDCRILIDSETYSKSKAFLREIIGHLENNQQFREVFKAIHGMYPFETKSKAKLWTDSELIIPCRKRDRKEPTISCAGIDVTKNGMHYDIIIGDDLHSENNVTNKEQIQKVKDHYRLAFSLLDPGQPMIIIGTRWDYNDLYQHIIDFEQEDFNILKKSAYNDDGTLFFPEVLTEKELDKIRRRQGSYIFSCQYLNEPVSDENAIFKRDKIIRKDWEEVKGRPMNWYLSVDPSYTDPRGSGIYSDYVGMVLVGMDYQRDLYIRHIVRKKMTYSETIDMIFSIYTDRNFADIKGMKILLEVIGTKSLSYELANEQRRRGTWLPIQEIKSRAESKEERIRGLAPFYEYGHIYHIKQCPNLDELEYELLHFPRGAHDDIIDPLASVLEVASPPTNRLGGYIKDDDRSRVPQYKPRSSITGV</sequence>
<dbReference type="InterPro" id="IPR006517">
    <property type="entry name" value="Phage_terminase_lsu-like_C"/>
</dbReference>
<feature type="region of interest" description="Disordered" evidence="1">
    <location>
        <begin position="477"/>
        <end position="501"/>
    </location>
</feature>
<evidence type="ECO:0000313" key="6">
    <source>
        <dbReference type="EMBL" id="CAB5227509.1"/>
    </source>
</evidence>
<proteinExistence type="predicted"/>
<dbReference type="NCBIfam" id="TIGR01630">
    <property type="entry name" value="psiM2_ORF9"/>
    <property type="match status" value="1"/>
</dbReference>